<feature type="compositionally biased region" description="Low complexity" evidence="2">
    <location>
        <begin position="25"/>
        <end position="44"/>
    </location>
</feature>
<evidence type="ECO:0000313" key="3">
    <source>
        <dbReference type="EMBL" id="KYF71271.1"/>
    </source>
</evidence>
<accession>A0A150QTD3</accession>
<organism evidence="3 4">
    <name type="scientific">Sorangium cellulosum</name>
    <name type="common">Polyangium cellulosum</name>
    <dbReference type="NCBI Taxonomy" id="56"/>
    <lineage>
        <taxon>Bacteria</taxon>
        <taxon>Pseudomonadati</taxon>
        <taxon>Myxococcota</taxon>
        <taxon>Polyangia</taxon>
        <taxon>Polyangiales</taxon>
        <taxon>Polyangiaceae</taxon>
        <taxon>Sorangium</taxon>
    </lineage>
</organism>
<dbReference type="InterPro" id="IPR028994">
    <property type="entry name" value="Integrin_alpha_N"/>
</dbReference>
<dbReference type="SUPFAM" id="SSF69318">
    <property type="entry name" value="Integrin alpha N-terminal domain"/>
    <property type="match status" value="1"/>
</dbReference>
<keyword evidence="1" id="KW-0732">Signal</keyword>
<reference evidence="3 4" key="1">
    <citation type="submission" date="2014-02" db="EMBL/GenBank/DDBJ databases">
        <title>The small core and large imbalanced accessory genome model reveals a collaborative survival strategy of Sorangium cellulosum strains in nature.</title>
        <authorList>
            <person name="Han K."/>
            <person name="Peng R."/>
            <person name="Blom J."/>
            <person name="Li Y.-Z."/>
        </authorList>
    </citation>
    <scope>NUCLEOTIDE SEQUENCE [LARGE SCALE GENOMIC DNA]</scope>
    <source>
        <strain evidence="3 4">So0011-07</strain>
    </source>
</reference>
<gene>
    <name evidence="3" type="ORF">BE17_31865</name>
</gene>
<dbReference type="AlphaFoldDB" id="A0A150QTD3"/>
<protein>
    <submittedName>
        <fullName evidence="3">Esterase</fullName>
    </submittedName>
</protein>
<name>A0A150QTD3_SORCE</name>
<evidence type="ECO:0000313" key="4">
    <source>
        <dbReference type="Proteomes" id="UP000075635"/>
    </source>
</evidence>
<dbReference type="Pfam" id="PF13517">
    <property type="entry name" value="FG-GAP_3"/>
    <property type="match status" value="1"/>
</dbReference>
<dbReference type="Proteomes" id="UP000075635">
    <property type="component" value="Unassembled WGS sequence"/>
</dbReference>
<evidence type="ECO:0000256" key="1">
    <source>
        <dbReference type="ARBA" id="ARBA00022729"/>
    </source>
</evidence>
<dbReference type="PANTHER" id="PTHR45460">
    <property type="entry name" value="SIMILAR TO CYSTEINE PROTEINASE"/>
    <property type="match status" value="1"/>
</dbReference>
<dbReference type="EMBL" id="JEMB01003533">
    <property type="protein sequence ID" value="KYF71271.1"/>
    <property type="molecule type" value="Genomic_DNA"/>
</dbReference>
<dbReference type="Gene3D" id="2.130.10.130">
    <property type="entry name" value="Integrin alpha, N-terminal"/>
    <property type="match status" value="1"/>
</dbReference>
<feature type="region of interest" description="Disordered" evidence="2">
    <location>
        <begin position="22"/>
        <end position="48"/>
    </location>
</feature>
<proteinExistence type="predicted"/>
<dbReference type="PANTHER" id="PTHR45460:SF2">
    <property type="entry name" value="ALPHA 1,3 GLUCANASE, GH71 FAMILY (EUROFUNG)"/>
    <property type="match status" value="1"/>
</dbReference>
<evidence type="ECO:0000256" key="2">
    <source>
        <dbReference type="SAM" id="MobiDB-lite"/>
    </source>
</evidence>
<dbReference type="InterPro" id="IPR013517">
    <property type="entry name" value="FG-GAP"/>
</dbReference>
<sequence length="425" mass="45231">MRLLRCTPLALVIACAAESPRAPVDAGTDAPPAGTDAPPAGTVTAPPPLPREAALDARFVKITLHREFTCEGASFADFNRDGVTDVIAGPDWYEGPGYGTSHPVWPKEAFDPHGYSDCFFEFPYDFDHDGFTDVLVVGFPGAPAAWYQNPRDGDALWARHDALPWPIDNESPLFADITGDGVPELVHMSGGVLGTSSPGVDPTEPWVFQALTENRGYGKFTHGLGAGDVNGDGASDLVEASGYFTRSPESPDGLPFTRVEQRFGAGGAQMPVVDVDGDGDADIATTLAAHGYGLSWFEQVPNAAGTAFVEHVVVPGTTPDATSSVFMHEPHALAHADIDGDRLQDLVSGERFWGHVPAGTPDFDAPARLYWFEQARAAERVDFQPVLIDDDSGVGTQLTVADGNGDGRPDIVISNKKGAFVFLQR</sequence>
<comment type="caution">
    <text evidence="3">The sequence shown here is derived from an EMBL/GenBank/DDBJ whole genome shotgun (WGS) entry which is preliminary data.</text>
</comment>